<feature type="domain" description="C2H2-type" evidence="3">
    <location>
        <begin position="218"/>
        <end position="246"/>
    </location>
</feature>
<evidence type="ECO:0000259" key="3">
    <source>
        <dbReference type="PROSITE" id="PS50157"/>
    </source>
</evidence>
<evidence type="ECO:0000256" key="1">
    <source>
        <dbReference type="PROSITE-ProRule" id="PRU00042"/>
    </source>
</evidence>
<dbReference type="FunFam" id="3.90.228.10:FF:000015">
    <property type="entry name" value="C2H2-like zinc finger protein"/>
    <property type="match status" value="1"/>
</dbReference>
<dbReference type="SUPFAM" id="SSF56399">
    <property type="entry name" value="ADP-ribosylation"/>
    <property type="match status" value="1"/>
</dbReference>
<sequence>MNEISSYRLTVSSAQSLQYSGESPEKGEMPTVWAALKKSLNCKSGDSCGVIEREESQGGVTAGKKSSSTSAAALRRSGCSRSIANLRDVFHSQYGGSRRQEAAVAAAAAGEGDGGCGSPRSIGSNDVLNPVTHDVLLAAGPDAKCELRISTPGRGAWAGAGGGVPFPHSPLLLRCSTTPVSTRKSPSAMSPLRRADDDDDNAEAPSPAPARASCEVGVRCHRCGDRFANHDALESHHHSRHAVTELVEGDSSRKVVEIICKAGWAKTENALGRVERVVKVHNAERSVARFEEFREAVKGKAARLSKKHPRCLADGNELLRFHATTLACSLGAGDSSTLCTSGSCSVCRIIRHGFSATREIKDGVGVFTTSTSKRALECIAGDGDGDEAANAGVRKALLVCRVVAGRIHRPLENLQEVAAQPGFDSVAGKVGAYASIEELYLLNPRALLPCFVVICTFGVKNGPATVGSTSDARLMPFSLANPNAASSVISFDRM</sequence>
<dbReference type="PANTHER" id="PTHR31681:SF98">
    <property type="entry name" value="OS06G0683000 PROTEIN"/>
    <property type="match status" value="1"/>
</dbReference>
<dbReference type="PANTHER" id="PTHR31681">
    <property type="entry name" value="C2H2-LIKE ZINC FINGER PROTEIN"/>
    <property type="match status" value="1"/>
</dbReference>
<keyword evidence="5" id="KW-1185">Reference proteome</keyword>
<organism evidence="4">
    <name type="scientific">Oryza glumipatula</name>
    <dbReference type="NCBI Taxonomy" id="40148"/>
    <lineage>
        <taxon>Eukaryota</taxon>
        <taxon>Viridiplantae</taxon>
        <taxon>Streptophyta</taxon>
        <taxon>Embryophyta</taxon>
        <taxon>Tracheophyta</taxon>
        <taxon>Spermatophyta</taxon>
        <taxon>Magnoliopsida</taxon>
        <taxon>Liliopsida</taxon>
        <taxon>Poales</taxon>
        <taxon>Poaceae</taxon>
        <taxon>BOP clade</taxon>
        <taxon>Oryzoideae</taxon>
        <taxon>Oryzeae</taxon>
        <taxon>Oryzinae</taxon>
        <taxon>Oryza</taxon>
    </lineage>
</organism>
<dbReference type="PROSITE" id="PS50157">
    <property type="entry name" value="ZINC_FINGER_C2H2_2"/>
    <property type="match status" value="1"/>
</dbReference>
<accession>A0A0E0ADE5</accession>
<name>A0A0E0ADE5_9ORYZ</name>
<proteinExistence type="predicted"/>
<dbReference type="EnsemblPlants" id="OGLUM06G26360.2">
    <property type="protein sequence ID" value="OGLUM06G26360.2"/>
    <property type="gene ID" value="OGLUM06G26360"/>
</dbReference>
<dbReference type="InterPro" id="IPR013087">
    <property type="entry name" value="Znf_C2H2_type"/>
</dbReference>
<dbReference type="eggNOG" id="ENOG502QRFA">
    <property type="taxonomic scope" value="Eukaryota"/>
</dbReference>
<dbReference type="GO" id="GO:0008270">
    <property type="term" value="F:zinc ion binding"/>
    <property type="evidence" value="ECO:0007669"/>
    <property type="project" value="UniProtKB-KW"/>
</dbReference>
<dbReference type="Gene3D" id="3.90.228.10">
    <property type="match status" value="1"/>
</dbReference>
<reference evidence="4" key="1">
    <citation type="submission" date="2015-04" db="UniProtKB">
        <authorList>
            <consortium name="EnsemblPlants"/>
        </authorList>
    </citation>
    <scope>IDENTIFICATION</scope>
</reference>
<evidence type="ECO:0000313" key="4">
    <source>
        <dbReference type="EnsemblPlants" id="OGLUM06G26360.2"/>
    </source>
</evidence>
<dbReference type="Gramene" id="OGLUM06G26360.2">
    <property type="protein sequence ID" value="OGLUM06G26360.2"/>
    <property type="gene ID" value="OGLUM06G26360"/>
</dbReference>
<dbReference type="AlphaFoldDB" id="A0A0E0ADE5"/>
<keyword evidence="1" id="KW-0863">Zinc-finger</keyword>
<evidence type="ECO:0000256" key="2">
    <source>
        <dbReference type="SAM" id="MobiDB-lite"/>
    </source>
</evidence>
<dbReference type="Proteomes" id="UP000026961">
    <property type="component" value="Chromosome 6"/>
</dbReference>
<keyword evidence="1" id="KW-0862">Zinc</keyword>
<dbReference type="STRING" id="40148.A0A0E0ADE5"/>
<dbReference type="PROSITE" id="PS00028">
    <property type="entry name" value="ZINC_FINGER_C2H2_1"/>
    <property type="match status" value="1"/>
</dbReference>
<evidence type="ECO:0000313" key="5">
    <source>
        <dbReference type="Proteomes" id="UP000026961"/>
    </source>
</evidence>
<protein>
    <recommendedName>
        <fullName evidence="3">C2H2-type domain-containing protein</fullName>
    </recommendedName>
</protein>
<keyword evidence="1" id="KW-0479">Metal-binding</keyword>
<reference evidence="4" key="2">
    <citation type="submission" date="2018-05" db="EMBL/GenBank/DDBJ databases">
        <title>OgluRS3 (Oryza glumaepatula Reference Sequence Version 3).</title>
        <authorList>
            <person name="Zhang J."/>
            <person name="Kudrna D."/>
            <person name="Lee S."/>
            <person name="Talag J."/>
            <person name="Welchert J."/>
            <person name="Wing R.A."/>
        </authorList>
    </citation>
    <scope>NUCLEOTIDE SEQUENCE [LARGE SCALE GENOMIC DNA]</scope>
</reference>
<feature type="region of interest" description="Disordered" evidence="2">
    <location>
        <begin position="177"/>
        <end position="210"/>
    </location>
</feature>
<feature type="compositionally biased region" description="Polar residues" evidence="2">
    <location>
        <begin position="177"/>
        <end position="188"/>
    </location>
</feature>